<evidence type="ECO:0000259" key="1">
    <source>
        <dbReference type="Pfam" id="PF04965"/>
    </source>
</evidence>
<dbReference type="Gene3D" id="3.10.450.40">
    <property type="match status" value="1"/>
</dbReference>
<organism evidence="2 3">
    <name type="scientific">Terriglobus roseus</name>
    <dbReference type="NCBI Taxonomy" id="392734"/>
    <lineage>
        <taxon>Bacteria</taxon>
        <taxon>Pseudomonadati</taxon>
        <taxon>Acidobacteriota</taxon>
        <taxon>Terriglobia</taxon>
        <taxon>Terriglobales</taxon>
        <taxon>Acidobacteriaceae</taxon>
        <taxon>Terriglobus</taxon>
    </lineage>
</organism>
<gene>
    <name evidence="2" type="ORF">SAMN05444167_1727</name>
</gene>
<name>A0A1G7J8G2_9BACT</name>
<dbReference type="Pfam" id="PF04965">
    <property type="entry name" value="GPW_gp25"/>
    <property type="match status" value="1"/>
</dbReference>
<dbReference type="RefSeq" id="WP_083344766.1">
    <property type="nucleotide sequence ID" value="NZ_LT629690.1"/>
</dbReference>
<dbReference type="OrthoDB" id="9802846at2"/>
<feature type="domain" description="IraD/Gp25-like" evidence="1">
    <location>
        <begin position="20"/>
        <end position="107"/>
    </location>
</feature>
<dbReference type="InterPro" id="IPR007048">
    <property type="entry name" value="IraD/Gp25-like"/>
</dbReference>
<evidence type="ECO:0000313" key="2">
    <source>
        <dbReference type="EMBL" id="SDF21262.1"/>
    </source>
</evidence>
<protein>
    <recommendedName>
        <fullName evidence="1">IraD/Gp25-like domain-containing protein</fullName>
    </recommendedName>
</protein>
<accession>A0A1G7J8G2</accession>
<proteinExistence type="predicted"/>
<dbReference type="AlphaFoldDB" id="A0A1G7J8G2"/>
<keyword evidence="3" id="KW-1185">Reference proteome</keyword>
<dbReference type="SUPFAM" id="SSF160719">
    <property type="entry name" value="gpW/gp25-like"/>
    <property type="match status" value="1"/>
</dbReference>
<reference evidence="2 3" key="1">
    <citation type="submission" date="2016-10" db="EMBL/GenBank/DDBJ databases">
        <authorList>
            <person name="de Groot N.N."/>
        </authorList>
    </citation>
    <scope>NUCLEOTIDE SEQUENCE [LARGE SCALE GENOMIC DNA]</scope>
    <source>
        <strain evidence="2 3">GAS232</strain>
    </source>
</reference>
<evidence type="ECO:0000313" key="3">
    <source>
        <dbReference type="Proteomes" id="UP000182427"/>
    </source>
</evidence>
<dbReference type="Proteomes" id="UP000182427">
    <property type="component" value="Chromosome I"/>
</dbReference>
<dbReference type="EMBL" id="LT629690">
    <property type="protein sequence ID" value="SDF21262.1"/>
    <property type="molecule type" value="Genomic_DNA"/>
</dbReference>
<sequence length="121" mass="13378">MDLRYPYGFDSTGNTARTSRLAHIRQMIEQILLTAPGERVNRPTFGSGASRLVFEPNSAMMLATQNQLIQGALQQWLLDVVRVESVSVQGDDSTVSITVQYTVLETDQTQTEQFQVGEGAV</sequence>